<dbReference type="InterPro" id="IPR011051">
    <property type="entry name" value="RmlC_Cupin_sf"/>
</dbReference>
<dbReference type="EMBL" id="ML734554">
    <property type="protein sequence ID" value="KAB8252665.1"/>
    <property type="molecule type" value="Genomic_DNA"/>
</dbReference>
<dbReference type="VEuPathDB" id="FungiDB:F9C07_2173983"/>
<gene>
    <name evidence="2" type="ORF">BDV35DRAFT_404359</name>
</gene>
<protein>
    <submittedName>
        <fullName evidence="2">Alpha/Beta hydrolase protein</fullName>
    </submittedName>
</protein>
<dbReference type="VEuPathDB" id="FungiDB:AFLA_014053"/>
<sequence>MSPRHMDYIHLNQIFQHSTNTHSYQIRWTSLGNNALPPLIFVHGTPWSSCVWYTYARSLSTYFHVYLFDNPGFGESPLGQPLPGKEDTITKEVALDANLAQQSEVFAALYHCWAQNWRHEKAHVISHDHGGLMTLRAHILHNCEYASLCLINVVALGPFGQPLFKLVAENEEVFNALTGPVFEGVVEAYIRDAAYSELGKETMEMLKRPWISTEEGRKAFVRQMVQANSRHTDEVEGKYPEVGKRMPVRIIWGKEDKWIPVETADRLKESLNAQDVVLIEDAGHLVIDKDNAEKPISCDFFRLEKGSPLVHTYMCDEMKIITEGEFQISDETGQTVSAKPRDVSFNALAKLSERFPLCREGFLDPSES</sequence>
<dbReference type="Gene3D" id="3.40.50.1820">
    <property type="entry name" value="alpha/beta hydrolase"/>
    <property type="match status" value="1"/>
</dbReference>
<dbReference type="SUPFAM" id="SSF53474">
    <property type="entry name" value="alpha/beta-Hydrolases"/>
    <property type="match status" value="1"/>
</dbReference>
<dbReference type="SUPFAM" id="SSF51182">
    <property type="entry name" value="RmlC-like cupins"/>
    <property type="match status" value="1"/>
</dbReference>
<accession>A0A5N6HEG4</accession>
<reference evidence="2" key="1">
    <citation type="submission" date="2019-04" db="EMBL/GenBank/DDBJ databases">
        <title>Friends and foes A comparative genomics study of 23 Aspergillus species from section Flavi.</title>
        <authorList>
            <consortium name="DOE Joint Genome Institute"/>
            <person name="Kjaerbolling I."/>
            <person name="Vesth T."/>
            <person name="Frisvad J.C."/>
            <person name="Nybo J.L."/>
            <person name="Theobald S."/>
            <person name="Kildgaard S."/>
            <person name="Isbrandt T."/>
            <person name="Kuo A."/>
            <person name="Sato A."/>
            <person name="Lyhne E.K."/>
            <person name="Kogle M.E."/>
            <person name="Wiebenga A."/>
            <person name="Kun R.S."/>
            <person name="Lubbers R.J."/>
            <person name="Makela M.R."/>
            <person name="Barry K."/>
            <person name="Chovatia M."/>
            <person name="Clum A."/>
            <person name="Daum C."/>
            <person name="Haridas S."/>
            <person name="He G."/>
            <person name="LaButti K."/>
            <person name="Lipzen A."/>
            <person name="Mondo S."/>
            <person name="Riley R."/>
            <person name="Salamov A."/>
            <person name="Simmons B.A."/>
            <person name="Magnuson J.K."/>
            <person name="Henrissat B."/>
            <person name="Mortensen U.H."/>
            <person name="Larsen T.O."/>
            <person name="Devries R.P."/>
            <person name="Grigoriev I.V."/>
            <person name="Machida M."/>
            <person name="Baker S.E."/>
            <person name="Andersen M.R."/>
        </authorList>
    </citation>
    <scope>NUCLEOTIDE SEQUENCE [LARGE SCALE GENOMIC DNA]</scope>
    <source>
        <strain evidence="2">CBS 121.62</strain>
    </source>
</reference>
<dbReference type="GO" id="GO:0016787">
    <property type="term" value="F:hydrolase activity"/>
    <property type="evidence" value="ECO:0007669"/>
    <property type="project" value="UniProtKB-KW"/>
</dbReference>
<name>A0A5N6HEG4_ASPFL</name>
<evidence type="ECO:0000313" key="2">
    <source>
        <dbReference type="EMBL" id="KAB8252665.1"/>
    </source>
</evidence>
<dbReference type="Proteomes" id="UP000325434">
    <property type="component" value="Unassembled WGS sequence"/>
</dbReference>
<dbReference type="AlphaFoldDB" id="A0A5N6HEG4"/>
<proteinExistence type="predicted"/>
<dbReference type="InterPro" id="IPR000073">
    <property type="entry name" value="AB_hydrolase_1"/>
</dbReference>
<evidence type="ECO:0000259" key="1">
    <source>
        <dbReference type="Pfam" id="PF12697"/>
    </source>
</evidence>
<organism evidence="2">
    <name type="scientific">Aspergillus flavus</name>
    <dbReference type="NCBI Taxonomy" id="5059"/>
    <lineage>
        <taxon>Eukaryota</taxon>
        <taxon>Fungi</taxon>
        <taxon>Dikarya</taxon>
        <taxon>Ascomycota</taxon>
        <taxon>Pezizomycotina</taxon>
        <taxon>Eurotiomycetes</taxon>
        <taxon>Eurotiomycetidae</taxon>
        <taxon>Eurotiales</taxon>
        <taxon>Aspergillaceae</taxon>
        <taxon>Aspergillus</taxon>
        <taxon>Aspergillus subgen. Circumdati</taxon>
    </lineage>
</organism>
<dbReference type="VEuPathDB" id="FungiDB:AFLA_014054"/>
<dbReference type="PANTHER" id="PTHR43689">
    <property type="entry name" value="HYDROLASE"/>
    <property type="match status" value="1"/>
</dbReference>
<keyword evidence="2" id="KW-0378">Hydrolase</keyword>
<dbReference type="Pfam" id="PF12697">
    <property type="entry name" value="Abhydrolase_6"/>
    <property type="match status" value="1"/>
</dbReference>
<dbReference type="PANTHER" id="PTHR43689:SF8">
    <property type="entry name" value="ALPHA_BETA-HYDROLASES SUPERFAMILY PROTEIN"/>
    <property type="match status" value="1"/>
</dbReference>
<feature type="domain" description="AB hydrolase-1" evidence="1">
    <location>
        <begin position="39"/>
        <end position="288"/>
    </location>
</feature>
<dbReference type="InterPro" id="IPR029058">
    <property type="entry name" value="AB_hydrolase_fold"/>
</dbReference>